<dbReference type="STRING" id="35756.GCA_001044155_00009"/>
<dbReference type="Pfam" id="PF01593">
    <property type="entry name" value="Amino_oxidase"/>
    <property type="match status" value="1"/>
</dbReference>
<dbReference type="InterPro" id="IPR002937">
    <property type="entry name" value="Amino_oxidase"/>
</dbReference>
<comment type="pathway">
    <text evidence="1 4">Carotenoid biosynthesis.</text>
</comment>
<sequence>MENPQTAVVIGAGVAGLATAGLLARAGMDVTVVEKNSHVGGRADEITVDGFRFETGPSWYLMPEAFDHFFELMGTSTAKELDLQLLDPGYRVYSEGHEPLDIPQGAEQVADLFESIEPGAGDSLRDYLASAADTYQVALDRFLYTTFSAFQPLLHKDVTSRLLTLAVLLTQSLKSYVERRFTDVRLRQILQYPAVFLSSQPKKAPSMYHLMSHTDLSLGVQYPQGGFSSIVEALERLAIQHGVEILTGTEVTGIISEAEGLAGKRGKTTRAAGVRALRNNELLTIEADLVVAAGDLEHTESRLLPKSLRTYSKGHFDRTDPGMGVVLALLGVEGELPQLLHHTLMFSQDWEDDFGVVYEGPQASRPEGSSHSIYICKPSATDPSVAPEGHENLFVLIPVAPDASIGHGNAYGEAESEQVAAIVQRTIDQIAAWADIPDLKDRIVVQRSIGPADFAERYYSFSAGALGPAHILRQSAFLRGKNVSSKVENLFYAGQTTVPGVGVPMCLISAENVLKRILNKKDSFPLESVHG</sequence>
<dbReference type="GO" id="GO:0102223">
    <property type="term" value="F:4,4'-diapophytoene desaturase (4,4'-diaponeurosporene-forming)"/>
    <property type="evidence" value="ECO:0007669"/>
    <property type="project" value="UniProtKB-EC"/>
</dbReference>
<evidence type="ECO:0000256" key="1">
    <source>
        <dbReference type="ARBA" id="ARBA00004829"/>
    </source>
</evidence>
<feature type="domain" description="Amine oxidase" evidence="5">
    <location>
        <begin position="14"/>
        <end position="513"/>
    </location>
</feature>
<dbReference type="RefSeq" id="WP_018582687.1">
    <property type="nucleotide sequence ID" value="NZ_LDYD01000001.1"/>
</dbReference>
<dbReference type="InterPro" id="IPR036188">
    <property type="entry name" value="FAD/NAD-bd_sf"/>
</dbReference>
<protein>
    <submittedName>
        <fullName evidence="6">Phytoene dehydrogenase</fullName>
        <ecNumber evidence="6">1.3.8.2</ecNumber>
    </submittedName>
</protein>
<dbReference type="NCBIfam" id="TIGR02734">
    <property type="entry name" value="crtI_fam"/>
    <property type="match status" value="1"/>
</dbReference>
<evidence type="ECO:0000313" key="7">
    <source>
        <dbReference type="Proteomes" id="UP000254467"/>
    </source>
</evidence>
<proteinExistence type="inferred from homology"/>
<dbReference type="Proteomes" id="UP000254467">
    <property type="component" value="Unassembled WGS sequence"/>
</dbReference>
<dbReference type="PRINTS" id="PR00420">
    <property type="entry name" value="RNGMNOXGNASE"/>
</dbReference>
<reference evidence="6 7" key="1">
    <citation type="submission" date="2018-06" db="EMBL/GenBank/DDBJ databases">
        <authorList>
            <consortium name="Pathogen Informatics"/>
            <person name="Doyle S."/>
        </authorList>
    </citation>
    <scope>NUCLEOTIDE SEQUENCE [LARGE SCALE GENOMIC DNA]</scope>
    <source>
        <strain evidence="6 7">NCTC11862</strain>
    </source>
</reference>
<dbReference type="GO" id="GO:0016117">
    <property type="term" value="P:carotenoid biosynthetic process"/>
    <property type="evidence" value="ECO:0007669"/>
    <property type="project" value="UniProtKB-KW"/>
</dbReference>
<evidence type="ECO:0000256" key="2">
    <source>
        <dbReference type="ARBA" id="ARBA00022746"/>
    </source>
</evidence>
<dbReference type="SUPFAM" id="SSF51905">
    <property type="entry name" value="FAD/NAD(P)-binding domain"/>
    <property type="match status" value="1"/>
</dbReference>
<comment type="similarity">
    <text evidence="4">Belongs to the carotenoid/retinoid oxidoreductase family.</text>
</comment>
<keyword evidence="7" id="KW-1185">Reference proteome</keyword>
<accession>A0A376CLP9</accession>
<dbReference type="PANTHER" id="PTHR43734:SF1">
    <property type="entry name" value="PHYTOENE DESATURASE"/>
    <property type="match status" value="1"/>
</dbReference>
<keyword evidence="2 4" id="KW-0125">Carotenoid biosynthesis</keyword>
<evidence type="ECO:0000259" key="5">
    <source>
        <dbReference type="Pfam" id="PF01593"/>
    </source>
</evidence>
<dbReference type="EC" id="1.3.8.2" evidence="6"/>
<evidence type="ECO:0000256" key="3">
    <source>
        <dbReference type="ARBA" id="ARBA00023002"/>
    </source>
</evidence>
<dbReference type="Gene3D" id="3.50.50.60">
    <property type="entry name" value="FAD/NAD(P)-binding domain"/>
    <property type="match status" value="2"/>
</dbReference>
<evidence type="ECO:0000256" key="4">
    <source>
        <dbReference type="RuleBase" id="RU362075"/>
    </source>
</evidence>
<keyword evidence="3 4" id="KW-0560">Oxidoreductase</keyword>
<gene>
    <name evidence="6" type="primary">crtN</name>
    <name evidence="6" type="ORF">NCTC11862_00996</name>
</gene>
<name>A0A376CLP9_9CORY</name>
<dbReference type="AlphaFoldDB" id="A0A376CLP9"/>
<dbReference type="OrthoDB" id="9774675at2"/>
<organism evidence="6 7">
    <name type="scientific">Corynebacterium pilosum</name>
    <dbReference type="NCBI Taxonomy" id="35756"/>
    <lineage>
        <taxon>Bacteria</taxon>
        <taxon>Bacillati</taxon>
        <taxon>Actinomycetota</taxon>
        <taxon>Actinomycetes</taxon>
        <taxon>Mycobacteriales</taxon>
        <taxon>Corynebacteriaceae</taxon>
        <taxon>Corynebacterium</taxon>
    </lineage>
</organism>
<evidence type="ECO:0000313" key="6">
    <source>
        <dbReference type="EMBL" id="STC69215.1"/>
    </source>
</evidence>
<dbReference type="EMBL" id="UFXQ01000001">
    <property type="protein sequence ID" value="STC69215.1"/>
    <property type="molecule type" value="Genomic_DNA"/>
</dbReference>
<dbReference type="PANTHER" id="PTHR43734">
    <property type="entry name" value="PHYTOENE DESATURASE"/>
    <property type="match status" value="1"/>
</dbReference>
<dbReference type="InterPro" id="IPR014105">
    <property type="entry name" value="Carotenoid/retinoid_OxRdtase"/>
</dbReference>